<evidence type="ECO:0008006" key="2">
    <source>
        <dbReference type="Google" id="ProtNLM"/>
    </source>
</evidence>
<proteinExistence type="predicted"/>
<reference key="1">
    <citation type="submission" date="2017-08" db="EMBL/GenBank/DDBJ databases">
        <title>A dynamic microbial community with high functional redundancy inhabits the cold, oxic subseafloor aquifer.</title>
        <authorList>
            <person name="Tully B.J."/>
            <person name="Wheat C.G."/>
            <person name="Glazer B.T."/>
            <person name="Huber J.A."/>
        </authorList>
    </citation>
    <scope>NUCLEOTIDE SEQUENCE [LARGE SCALE GENOMIC DNA]</scope>
</reference>
<organism evidence="1">
    <name type="scientific">OCS116 cluster bacterium</name>
    <dbReference type="NCBI Taxonomy" id="2030921"/>
    <lineage>
        <taxon>Bacteria</taxon>
        <taxon>Pseudomonadati</taxon>
        <taxon>Pseudomonadota</taxon>
        <taxon>Alphaproteobacteria</taxon>
        <taxon>OCS116 cluster</taxon>
    </lineage>
</organism>
<protein>
    <recommendedName>
        <fullName evidence="2">SnoaL-like domain-containing protein</fullName>
    </recommendedName>
</protein>
<gene>
    <name evidence="1" type="ORF">COB13_13665</name>
</gene>
<sequence>MVEQFVNDFYHAKPEDLSDIVTSSFTFRSPLSQKLDFGQDLDFIQYRNYSKRYFNNLKAKQQVISSEDDVIFKVKFILEMLSFNSDFLKEISGIVTLTIKDDLVDCVEVTYNDALPNSSDLEKIKSA</sequence>
<name>A0A2A4YUM4_9PROT</name>
<dbReference type="AlphaFoldDB" id="A0A2A4YUM4"/>
<comment type="caution">
    <text evidence="1">The sequence shown here is derived from an EMBL/GenBank/DDBJ whole genome shotgun (WGS) entry which is preliminary data.</text>
</comment>
<dbReference type="EMBL" id="NVUS01000021">
    <property type="protein sequence ID" value="PCI98486.1"/>
    <property type="molecule type" value="Genomic_DNA"/>
</dbReference>
<accession>A0A2A4YUM4</accession>
<evidence type="ECO:0000313" key="1">
    <source>
        <dbReference type="EMBL" id="PCI98486.1"/>
    </source>
</evidence>
<reference evidence="1" key="2">
    <citation type="journal article" date="2018" name="ISME J.">
        <title>A dynamic microbial community with high functional redundancy inhabits the cold, oxic subseafloor aquifer.</title>
        <authorList>
            <person name="Tully B.J."/>
            <person name="Wheat C.G."/>
            <person name="Glazer B.T."/>
            <person name="Huber J.A."/>
        </authorList>
    </citation>
    <scope>NUCLEOTIDE SEQUENCE</scope>
    <source>
        <strain evidence="1">NORP83</strain>
    </source>
</reference>